<organism evidence="11 12">
    <name type="scientific">Paenarthrobacter aromaticivorans</name>
    <dbReference type="NCBI Taxonomy" id="2849150"/>
    <lineage>
        <taxon>Bacteria</taxon>
        <taxon>Bacillati</taxon>
        <taxon>Actinomycetota</taxon>
        <taxon>Actinomycetes</taxon>
        <taxon>Micrococcales</taxon>
        <taxon>Micrococcaceae</taxon>
        <taxon>Paenarthrobacter</taxon>
    </lineage>
</organism>
<keyword evidence="3 11" id="KW-0328">Glycosyltransferase</keyword>
<dbReference type="EMBL" id="JAHOPC010000014">
    <property type="protein sequence ID" value="MBU8868377.1"/>
    <property type="molecule type" value="Genomic_DNA"/>
</dbReference>
<dbReference type="Pfam" id="PF00535">
    <property type="entry name" value="Glycos_transf_2"/>
    <property type="match status" value="1"/>
</dbReference>
<accession>A0ABS6I9J1</accession>
<comment type="subcellular location">
    <subcellularLocation>
        <location evidence="1">Cell membrane</location>
    </subcellularLocation>
</comment>
<keyword evidence="5" id="KW-0472">Membrane</keyword>
<evidence type="ECO:0000256" key="6">
    <source>
        <dbReference type="ARBA" id="ARBA00037281"/>
    </source>
</evidence>
<evidence type="ECO:0000256" key="8">
    <source>
        <dbReference type="ARBA" id="ARBA00038120"/>
    </source>
</evidence>
<evidence type="ECO:0000256" key="5">
    <source>
        <dbReference type="ARBA" id="ARBA00023136"/>
    </source>
</evidence>
<keyword evidence="12" id="KW-1185">Reference proteome</keyword>
<evidence type="ECO:0000256" key="4">
    <source>
        <dbReference type="ARBA" id="ARBA00022679"/>
    </source>
</evidence>
<sequence>MPAHNEERHIGSALAALQTAADALQREHAGIGVSIAVVLDACTDRSSSITAAYTLADLRFLPVEVGFRSTGASRDAGIRAALERLPFAAGAGAGTWLATTDADSTVPGHWLVRQVELANAGADAILGSVEPDSRDMDEAVLERWRELHPSREDHPHIYGANLGVRASAYLAAGGFPRLRSHEDRVLVERLRRLGLAVIATDTTKVITSGRLQARAPEGFAAYLRALGSGLSSVAR</sequence>
<protein>
    <recommendedName>
        <fullName evidence="9">4,4'-diaponeurosporenoate glycosyltransferase</fullName>
    </recommendedName>
</protein>
<dbReference type="PANTHER" id="PTHR43646:SF2">
    <property type="entry name" value="GLYCOSYLTRANSFERASE 2-LIKE DOMAIN-CONTAINING PROTEIN"/>
    <property type="match status" value="1"/>
</dbReference>
<evidence type="ECO:0000313" key="11">
    <source>
        <dbReference type="EMBL" id="MBU8868377.1"/>
    </source>
</evidence>
<comment type="pathway">
    <text evidence="7">Carotenoid biosynthesis; staphyloxanthin biosynthesis; staphyloxanthin from farnesyl diphosphate: step 4/5.</text>
</comment>
<keyword evidence="2" id="KW-1003">Cell membrane</keyword>
<dbReference type="InterPro" id="IPR001173">
    <property type="entry name" value="Glyco_trans_2-like"/>
</dbReference>
<reference evidence="11 12" key="1">
    <citation type="submission" date="2021-06" db="EMBL/GenBank/DDBJ databases">
        <authorList>
            <person name="Jeong J.W."/>
        </authorList>
    </citation>
    <scope>NUCLEOTIDE SEQUENCE [LARGE SCALE GENOMIC DNA]</scope>
    <source>
        <strain evidence="11 12">MMS21-TAE1-1</strain>
    </source>
</reference>
<comment type="similarity">
    <text evidence="8">Belongs to the glycosyltransferase 2 family. CrtQ subfamily.</text>
</comment>
<evidence type="ECO:0000256" key="9">
    <source>
        <dbReference type="ARBA" id="ARBA00040345"/>
    </source>
</evidence>
<comment type="caution">
    <text evidence="11">The sequence shown here is derived from an EMBL/GenBank/DDBJ whole genome shotgun (WGS) entry which is preliminary data.</text>
</comment>
<dbReference type="Proteomes" id="UP000824166">
    <property type="component" value="Unassembled WGS sequence"/>
</dbReference>
<evidence type="ECO:0000256" key="1">
    <source>
        <dbReference type="ARBA" id="ARBA00004236"/>
    </source>
</evidence>
<dbReference type="PANTHER" id="PTHR43646">
    <property type="entry name" value="GLYCOSYLTRANSFERASE"/>
    <property type="match status" value="1"/>
</dbReference>
<proteinExistence type="inferred from homology"/>
<evidence type="ECO:0000256" key="7">
    <source>
        <dbReference type="ARBA" id="ARBA00037904"/>
    </source>
</evidence>
<gene>
    <name evidence="11" type="ORF">KSW38_18960</name>
</gene>
<name>A0ABS6I9J1_9MICC</name>
<evidence type="ECO:0000256" key="2">
    <source>
        <dbReference type="ARBA" id="ARBA00022475"/>
    </source>
</evidence>
<dbReference type="RefSeq" id="WP_216926604.1">
    <property type="nucleotide sequence ID" value="NZ_JAHOPC010000014.1"/>
</dbReference>
<feature type="domain" description="Glycosyltransferase 2-like" evidence="10">
    <location>
        <begin position="1"/>
        <end position="144"/>
    </location>
</feature>
<comment type="function">
    <text evidence="6">Catalyzes the glycosylation of 4,4'-diaponeurosporenoate, i.e. the esterification of glucose at the C1'' position with the carboxyl group of 4,4'-diaponeurosporenic acid, to form glycosyl-4,4'-diaponeurosporenoate. This is a step in the biosynthesis of staphyloxanthin, an orange pigment present in most staphylococci strains.</text>
</comment>
<evidence type="ECO:0000256" key="3">
    <source>
        <dbReference type="ARBA" id="ARBA00022676"/>
    </source>
</evidence>
<evidence type="ECO:0000313" key="12">
    <source>
        <dbReference type="Proteomes" id="UP000824166"/>
    </source>
</evidence>
<dbReference type="GO" id="GO:0016757">
    <property type="term" value="F:glycosyltransferase activity"/>
    <property type="evidence" value="ECO:0007669"/>
    <property type="project" value="UniProtKB-KW"/>
</dbReference>
<keyword evidence="4 11" id="KW-0808">Transferase</keyword>
<evidence type="ECO:0000259" key="10">
    <source>
        <dbReference type="Pfam" id="PF00535"/>
    </source>
</evidence>